<dbReference type="Gene3D" id="2.30.40.10">
    <property type="entry name" value="Urease, subunit C, domain 1"/>
    <property type="match status" value="1"/>
</dbReference>
<evidence type="ECO:0000259" key="1">
    <source>
        <dbReference type="Pfam" id="PF07969"/>
    </source>
</evidence>
<dbReference type="PANTHER" id="PTHR32027:SF9">
    <property type="entry name" value="BLL3847 PROTEIN"/>
    <property type="match status" value="1"/>
</dbReference>
<accession>A0AB39HHP9</accession>
<dbReference type="CDD" id="cd01293">
    <property type="entry name" value="Bact_CD"/>
    <property type="match status" value="1"/>
</dbReference>
<dbReference type="Gene3D" id="3.20.20.140">
    <property type="entry name" value="Metal-dependent hydrolases"/>
    <property type="match status" value="1"/>
</dbReference>
<protein>
    <submittedName>
        <fullName evidence="2">Amidohydrolase</fullName>
    </submittedName>
</protein>
<dbReference type="SUPFAM" id="SSF51338">
    <property type="entry name" value="Composite domain of metallo-dependent hydrolases"/>
    <property type="match status" value="1"/>
</dbReference>
<feature type="domain" description="Amidohydrolase 3" evidence="1">
    <location>
        <begin position="108"/>
        <end position="400"/>
    </location>
</feature>
<dbReference type="Pfam" id="PF07969">
    <property type="entry name" value="Amidohydro_3"/>
    <property type="match status" value="1"/>
</dbReference>
<dbReference type="InterPro" id="IPR052349">
    <property type="entry name" value="Metallo-hydrolase_Enzymes"/>
</dbReference>
<sequence length="406" mass="45507">MNTTYWLTNTRLETSYYKENDMITATNTEFFHLLIEDGKITDIVPASEQLTDELPKKDAKQLLALPSFVEKHCHLDKTLLGDQWRAVKPVKNILERVVIEKTTLPTLKTTTQERAENLLGRFVKYGVTHVRTHADIYPEVGLENLEEIKKAFQTFSGKIEPEIVGFAQHGFLKANTRELIQESTKHGVDYIGSVDPATVDNDIETSLQVLVDIAVEGNVGIDLHIHDPNELGAFTIKRLAELTIEAGLQGKVAVSHAFGIGDISRTALDEMIPLLKEAGMTFISSVPIDRKFPPLEYLREQGINTAVCCDNIFDSWSPFNNGDILERLERLAQLKQWKDEYSLSQSIYFITGGITPLNQLGEQVWPKVGDAANIVLVDATCTAETVARRAERKATIYKGNFSFDNI</sequence>
<organism evidence="2">
    <name type="scientific">Ornithinibacillus sp. 4-3</name>
    <dbReference type="NCBI Taxonomy" id="3231488"/>
    <lineage>
        <taxon>Bacteria</taxon>
        <taxon>Bacillati</taxon>
        <taxon>Bacillota</taxon>
        <taxon>Bacilli</taxon>
        <taxon>Bacillales</taxon>
        <taxon>Bacillaceae</taxon>
        <taxon>Ornithinibacillus</taxon>
    </lineage>
</organism>
<evidence type="ECO:0000313" key="2">
    <source>
        <dbReference type="EMBL" id="XDK31756.1"/>
    </source>
</evidence>
<reference evidence="2" key="1">
    <citation type="submission" date="2024-07" db="EMBL/GenBank/DDBJ databases">
        <title>Halotolerant mesophilic bacterium Ornithinibacillus sp. 4-3, sp. nov., isolated from soil.</title>
        <authorList>
            <person name="Sidarenka A.V."/>
            <person name="Guliayeva D.E."/>
            <person name="Leanovich S.I."/>
            <person name="Hileuskaya K.S."/>
            <person name="Akhremchuk A.E."/>
            <person name="Sikolenko M.A."/>
            <person name="Valentovich L.N."/>
        </authorList>
    </citation>
    <scope>NUCLEOTIDE SEQUENCE</scope>
    <source>
        <strain evidence="2">4-3</strain>
    </source>
</reference>
<dbReference type="NCBIfam" id="NF005312">
    <property type="entry name" value="PRK06846.1"/>
    <property type="match status" value="1"/>
</dbReference>
<dbReference type="GO" id="GO:0016814">
    <property type="term" value="F:hydrolase activity, acting on carbon-nitrogen (but not peptide) bonds, in cyclic amidines"/>
    <property type="evidence" value="ECO:0007669"/>
    <property type="project" value="TreeGrafter"/>
</dbReference>
<dbReference type="InterPro" id="IPR032466">
    <property type="entry name" value="Metal_Hydrolase"/>
</dbReference>
<dbReference type="PANTHER" id="PTHR32027">
    <property type="entry name" value="CYTOSINE DEAMINASE"/>
    <property type="match status" value="1"/>
</dbReference>
<gene>
    <name evidence="2" type="ORF">AB4Y30_12060</name>
</gene>
<dbReference type="InterPro" id="IPR011059">
    <property type="entry name" value="Metal-dep_hydrolase_composite"/>
</dbReference>
<dbReference type="EMBL" id="CP162599">
    <property type="protein sequence ID" value="XDK31756.1"/>
    <property type="molecule type" value="Genomic_DNA"/>
</dbReference>
<proteinExistence type="predicted"/>
<dbReference type="RefSeq" id="WP_368652481.1">
    <property type="nucleotide sequence ID" value="NZ_CP162599.1"/>
</dbReference>
<dbReference type="InterPro" id="IPR013108">
    <property type="entry name" value="Amidohydro_3"/>
</dbReference>
<name>A0AB39HHP9_9BACI</name>
<dbReference type="AlphaFoldDB" id="A0AB39HHP9"/>
<dbReference type="SUPFAM" id="SSF51556">
    <property type="entry name" value="Metallo-dependent hydrolases"/>
    <property type="match status" value="1"/>
</dbReference>